<dbReference type="Gene3D" id="3.30.420.10">
    <property type="entry name" value="Ribonuclease H-like superfamily/Ribonuclease H"/>
    <property type="match status" value="1"/>
</dbReference>
<evidence type="ECO:0000313" key="14">
    <source>
        <dbReference type="Proteomes" id="UP000824890"/>
    </source>
</evidence>
<keyword evidence="8" id="KW-0479">Metal-binding</keyword>
<evidence type="ECO:0000256" key="10">
    <source>
        <dbReference type="ARBA" id="ARBA00030599"/>
    </source>
</evidence>
<dbReference type="PROSITE" id="PS01085">
    <property type="entry name" value="RIBUL_P_3_EPIMER_1"/>
    <property type="match status" value="1"/>
</dbReference>
<evidence type="ECO:0000256" key="1">
    <source>
        <dbReference type="ARBA" id="ARBA00001782"/>
    </source>
</evidence>
<dbReference type="NCBIfam" id="TIGR01163">
    <property type="entry name" value="rpe"/>
    <property type="match status" value="1"/>
</dbReference>
<evidence type="ECO:0000256" key="8">
    <source>
        <dbReference type="ARBA" id="ARBA00022723"/>
    </source>
</evidence>
<keyword evidence="14" id="KW-1185">Reference proteome</keyword>
<dbReference type="InterPro" id="IPR013785">
    <property type="entry name" value="Aldolase_TIM"/>
</dbReference>
<dbReference type="CDD" id="cd00429">
    <property type="entry name" value="RPE"/>
    <property type="match status" value="1"/>
</dbReference>
<keyword evidence="9" id="KW-0413">Isomerase</keyword>
<comment type="cofactor">
    <cofactor evidence="5">
        <name>Fe(2+)</name>
        <dbReference type="ChEBI" id="CHEBI:29033"/>
    </cofactor>
</comment>
<dbReference type="PANTHER" id="PTHR11749">
    <property type="entry name" value="RIBULOSE-5-PHOSPHATE-3-EPIMERASE"/>
    <property type="match status" value="1"/>
</dbReference>
<dbReference type="Gene3D" id="3.20.20.70">
    <property type="entry name" value="Aldolase class I"/>
    <property type="match status" value="1"/>
</dbReference>
<evidence type="ECO:0000259" key="12">
    <source>
        <dbReference type="Pfam" id="PF00929"/>
    </source>
</evidence>
<feature type="region of interest" description="Disordered" evidence="11">
    <location>
        <begin position="395"/>
        <end position="424"/>
    </location>
</feature>
<gene>
    <name evidence="13" type="ORF">HID58_039602</name>
</gene>
<dbReference type="Pfam" id="PF00834">
    <property type="entry name" value="Ribul_P_3_epim"/>
    <property type="match status" value="1"/>
</dbReference>
<dbReference type="EMBL" id="JAGKQM010000010">
    <property type="protein sequence ID" value="KAH0907775.1"/>
    <property type="molecule type" value="Genomic_DNA"/>
</dbReference>
<evidence type="ECO:0000256" key="9">
    <source>
        <dbReference type="ARBA" id="ARBA00023235"/>
    </source>
</evidence>
<proteinExistence type="inferred from homology"/>
<evidence type="ECO:0000256" key="6">
    <source>
        <dbReference type="ARBA" id="ARBA00009541"/>
    </source>
</evidence>
<comment type="caution">
    <text evidence="13">The sequence shown here is derived from an EMBL/GenBank/DDBJ whole genome shotgun (WGS) entry which is preliminary data.</text>
</comment>
<dbReference type="InterPro" id="IPR012337">
    <property type="entry name" value="RNaseH-like_sf"/>
</dbReference>
<comment type="cofactor">
    <cofactor evidence="4">
        <name>Zn(2+)</name>
        <dbReference type="ChEBI" id="CHEBI:29105"/>
    </cofactor>
</comment>
<comment type="catalytic activity">
    <reaction evidence="1">
        <text>D-ribulose 5-phosphate = D-xylulose 5-phosphate</text>
        <dbReference type="Rhea" id="RHEA:13677"/>
        <dbReference type="ChEBI" id="CHEBI:57737"/>
        <dbReference type="ChEBI" id="CHEBI:58121"/>
        <dbReference type="EC" id="5.1.3.1"/>
    </reaction>
</comment>
<name>A0ABQ8BSI2_BRANA</name>
<evidence type="ECO:0000256" key="7">
    <source>
        <dbReference type="ARBA" id="ARBA00013188"/>
    </source>
</evidence>
<accession>A0ABQ8BSI2</accession>
<dbReference type="EC" id="5.1.3.1" evidence="7"/>
<evidence type="ECO:0000256" key="4">
    <source>
        <dbReference type="ARBA" id="ARBA00001947"/>
    </source>
</evidence>
<dbReference type="SUPFAM" id="SSF51366">
    <property type="entry name" value="Ribulose-phoshate binding barrel"/>
    <property type="match status" value="1"/>
</dbReference>
<dbReference type="InterPro" id="IPR000056">
    <property type="entry name" value="Ribul_P_3_epim-like"/>
</dbReference>
<feature type="domain" description="Exonuclease" evidence="12">
    <location>
        <begin position="292"/>
        <end position="398"/>
    </location>
</feature>
<evidence type="ECO:0000256" key="5">
    <source>
        <dbReference type="ARBA" id="ARBA00001954"/>
    </source>
</evidence>
<comment type="similarity">
    <text evidence="6">Belongs to the ribulose-phosphate 3-epimerase family.</text>
</comment>
<comment type="cofactor">
    <cofactor evidence="3">
        <name>Co(2+)</name>
        <dbReference type="ChEBI" id="CHEBI:48828"/>
    </cofactor>
</comment>
<evidence type="ECO:0000256" key="3">
    <source>
        <dbReference type="ARBA" id="ARBA00001941"/>
    </source>
</evidence>
<protein>
    <recommendedName>
        <fullName evidence="7">ribulose-phosphate 3-epimerase</fullName>
        <ecNumber evidence="7">5.1.3.1</ecNumber>
    </recommendedName>
    <alternativeName>
        <fullName evidence="10">Pentose-5-phosphate 3-epimerase</fullName>
    </alternativeName>
</protein>
<dbReference type="Pfam" id="PF00929">
    <property type="entry name" value="RNase_T"/>
    <property type="match status" value="1"/>
</dbReference>
<evidence type="ECO:0000256" key="2">
    <source>
        <dbReference type="ARBA" id="ARBA00001936"/>
    </source>
</evidence>
<evidence type="ECO:0000313" key="13">
    <source>
        <dbReference type="EMBL" id="KAH0907775.1"/>
    </source>
</evidence>
<sequence length="690" mass="74924">MSSLAASLVTGVGLRPERPILYQPTSFPSSRNTHGVVKASARVDKFSKSDIIVSPSILSANFSKLGEQVKAVELAGCDWIHVDVMDGRFVPNITIGPLVVDALRPVTDLPLDVHLMIVEPEQRVPDFIKAGADIVSVHCEQSSTIHLHRTVNQIKSLGAKAGVVLNPGTPLSAIESVDLVLIMSVNPGFGGQSFIESQVKKIADLRRMCVELGVNPWIEVDGGVTPKNAYKVIEAGANALVAGSAVFGAKDYAEAIKGIKTSKRPETVAILAEKIGTNLRTRLTCSLQRHKLTELQSYTTLVQPADLSLISTLSVRCNGISRNDVVLAPLFSDIADTVYDILHGRIWAGHNILRFDCARIREAFAEIGRQPPEPKGAIDSLALLTQRFGRRAGDMKESSLPDELLDESVSPSETTSLRRHLRASSSGVDNTVITPFSLPSIGENSVAQPDPFNMSFLRNEMASDNNLQLDTLMEEEEEENQPSDTVVVSANTSDHEGFLSPDAISLSNIRAVLVPFYHGSQLMRLKLLHGDSSPLQLYCSCLKIRFGISGKFLDNSGRRRLNFVVDLNSRLCSILEACDSSAQKVSVDSGSSSDWNTVVSPVKGFVNCPNARIHIPTEISGDAARYAIEVHQRESGGDTQKLIFSNPSAEELESLLKQGSVVDAFLSLEPYDYQQKAGVRLVAKKLVMHS</sequence>
<dbReference type="Proteomes" id="UP000824890">
    <property type="component" value="Unassembled WGS sequence"/>
</dbReference>
<dbReference type="InterPro" id="IPR013520">
    <property type="entry name" value="Ribonucl_H"/>
</dbReference>
<dbReference type="PROSITE" id="PS01086">
    <property type="entry name" value="RIBUL_P_3_EPIMER_2"/>
    <property type="match status" value="1"/>
</dbReference>
<dbReference type="HAMAP" id="MF_02227">
    <property type="entry name" value="RPE"/>
    <property type="match status" value="1"/>
</dbReference>
<dbReference type="InterPro" id="IPR011060">
    <property type="entry name" value="RibuloseP-bd_barrel"/>
</dbReference>
<organism evidence="13 14">
    <name type="scientific">Brassica napus</name>
    <name type="common">Rape</name>
    <dbReference type="NCBI Taxonomy" id="3708"/>
    <lineage>
        <taxon>Eukaryota</taxon>
        <taxon>Viridiplantae</taxon>
        <taxon>Streptophyta</taxon>
        <taxon>Embryophyta</taxon>
        <taxon>Tracheophyta</taxon>
        <taxon>Spermatophyta</taxon>
        <taxon>Magnoliopsida</taxon>
        <taxon>eudicotyledons</taxon>
        <taxon>Gunneridae</taxon>
        <taxon>Pentapetalae</taxon>
        <taxon>rosids</taxon>
        <taxon>malvids</taxon>
        <taxon>Brassicales</taxon>
        <taxon>Brassicaceae</taxon>
        <taxon>Brassiceae</taxon>
        <taxon>Brassica</taxon>
    </lineage>
</organism>
<comment type="cofactor">
    <cofactor evidence="2">
        <name>Mn(2+)</name>
        <dbReference type="ChEBI" id="CHEBI:29035"/>
    </cofactor>
</comment>
<dbReference type="InterPro" id="IPR026019">
    <property type="entry name" value="Ribul_P_3_epim"/>
</dbReference>
<evidence type="ECO:0000256" key="11">
    <source>
        <dbReference type="SAM" id="MobiDB-lite"/>
    </source>
</evidence>
<dbReference type="SUPFAM" id="SSF53098">
    <property type="entry name" value="Ribonuclease H-like"/>
    <property type="match status" value="1"/>
</dbReference>
<dbReference type="InterPro" id="IPR036397">
    <property type="entry name" value="RNaseH_sf"/>
</dbReference>
<dbReference type="NCBIfam" id="NF004076">
    <property type="entry name" value="PRK05581.1-4"/>
    <property type="match status" value="1"/>
</dbReference>
<reference evidence="13 14" key="1">
    <citation type="submission" date="2021-05" db="EMBL/GenBank/DDBJ databases">
        <title>Genome Assembly of Synthetic Allotetraploid Brassica napus Reveals Homoeologous Exchanges between Subgenomes.</title>
        <authorList>
            <person name="Davis J.T."/>
        </authorList>
    </citation>
    <scope>NUCLEOTIDE SEQUENCE [LARGE SCALE GENOMIC DNA]</scope>
    <source>
        <strain evidence="14">cv. Da-Ae</strain>
        <tissue evidence="13">Seedling</tissue>
    </source>
</reference>